<organism evidence="1 2">
    <name type="scientific">Candidatus Yanofskybacteria bacterium RIFCSPHIGHO2_02_FULL_43_22</name>
    <dbReference type="NCBI Taxonomy" id="1802681"/>
    <lineage>
        <taxon>Bacteria</taxon>
        <taxon>Candidatus Yanofskyibacteriota</taxon>
    </lineage>
</organism>
<gene>
    <name evidence="1" type="ORF">A3J47_02450</name>
</gene>
<evidence type="ECO:0000313" key="2">
    <source>
        <dbReference type="Proteomes" id="UP000176581"/>
    </source>
</evidence>
<name>A0A1F8FKV0_9BACT</name>
<reference evidence="1 2" key="1">
    <citation type="journal article" date="2016" name="Nat. Commun.">
        <title>Thousands of microbial genomes shed light on interconnected biogeochemical processes in an aquifer system.</title>
        <authorList>
            <person name="Anantharaman K."/>
            <person name="Brown C.T."/>
            <person name="Hug L.A."/>
            <person name="Sharon I."/>
            <person name="Castelle C.J."/>
            <person name="Probst A.J."/>
            <person name="Thomas B.C."/>
            <person name="Singh A."/>
            <person name="Wilkins M.J."/>
            <person name="Karaoz U."/>
            <person name="Brodie E.L."/>
            <person name="Williams K.H."/>
            <person name="Hubbard S.S."/>
            <person name="Banfield J.F."/>
        </authorList>
    </citation>
    <scope>NUCLEOTIDE SEQUENCE [LARGE SCALE GENOMIC DNA]</scope>
</reference>
<protein>
    <submittedName>
        <fullName evidence="1">Uncharacterized protein</fullName>
    </submittedName>
</protein>
<dbReference type="AlphaFoldDB" id="A0A1F8FKV0"/>
<comment type="caution">
    <text evidence="1">The sequence shown here is derived from an EMBL/GenBank/DDBJ whole genome shotgun (WGS) entry which is preliminary data.</text>
</comment>
<accession>A0A1F8FKV0</accession>
<evidence type="ECO:0000313" key="1">
    <source>
        <dbReference type="EMBL" id="OGN13714.1"/>
    </source>
</evidence>
<dbReference type="EMBL" id="MGJV01000037">
    <property type="protein sequence ID" value="OGN13714.1"/>
    <property type="molecule type" value="Genomic_DNA"/>
</dbReference>
<proteinExistence type="predicted"/>
<sequence length="306" mass="34161">MFSYIKPAKIPYQDLRVSPTYFKKPVLVFFIFAIIFAFSGTPVFAATSLDINGNPEVLVCDVLGSLGLDCGAPSPSVAPVNGQANNTNTQPVATPEPQRQTNQQANIGNALQASIANVTVKRNASKDEVMLVRISAVGTVRPTLGLETNDAIFEIIRGQKHFIPTIDIFFDYGFNLAAVQSVTNKDLEPFPRTKVVNIYKSGKNIHYITEGHMIRMIPNKDVFASYGDREEDVITISKKEFNFYPRNQYVFVENPLARDIFQVSDDGTKRYVVPQVVKRLRITPDQVAPVNKEQFDAYNYGVPIIF</sequence>
<dbReference type="Proteomes" id="UP000176581">
    <property type="component" value="Unassembled WGS sequence"/>
</dbReference>